<sequence length="260" mass="27529">MRGKVKVVWMATAVAMVSLLTACGPDPSIQLRANAEAAVKRQMGKDVDPAKSFTGIRIARESVAEQCDDYNGIYHFSMQKACSEELESMKAAAIGPLPDALLAGNVGAGRIAIGALSANATDDLSEDIRNIIARPEVATSIVSTAVSLDGQVTDQARTYEMLAAAVLVAGQGVPVDRVRGVQLYDAAWSAGETLAAAMLANVYVQGRDSVNAYLWSLRCTDSCRAGLTTEAARVALERSLDPQTLSNIQQKAKDQTVLNL</sequence>
<dbReference type="EMBL" id="JAUJQS010000048">
    <property type="protein sequence ID" value="MDN7570246.1"/>
    <property type="molecule type" value="Genomic_DNA"/>
</dbReference>
<organism evidence="2 3">
    <name type="scientific">Burkholderia contaminans</name>
    <dbReference type="NCBI Taxonomy" id="488447"/>
    <lineage>
        <taxon>Bacteria</taxon>
        <taxon>Pseudomonadati</taxon>
        <taxon>Pseudomonadota</taxon>
        <taxon>Betaproteobacteria</taxon>
        <taxon>Burkholderiales</taxon>
        <taxon>Burkholderiaceae</taxon>
        <taxon>Burkholderia</taxon>
        <taxon>Burkholderia cepacia complex</taxon>
    </lineage>
</organism>
<evidence type="ECO:0000313" key="2">
    <source>
        <dbReference type="EMBL" id="MDN7570246.1"/>
    </source>
</evidence>
<keyword evidence="1" id="KW-0732">Signal</keyword>
<feature type="chain" id="PRO_5042998453" description="Lipoprotein" evidence="1">
    <location>
        <begin position="23"/>
        <end position="260"/>
    </location>
</feature>
<dbReference type="GeneID" id="99665427"/>
<gene>
    <name evidence="2" type="ORF">QZM56_37810</name>
</gene>
<reference evidence="2" key="1">
    <citation type="submission" date="2023-07" db="EMBL/GenBank/DDBJ databases">
        <title>A collection of bacterial strains from the Burkholderia cepacia Research Laboratory and Repository.</title>
        <authorList>
            <person name="Lipuma J."/>
            <person name="Spilker T."/>
            <person name="Caverly L."/>
        </authorList>
    </citation>
    <scope>NUCLEOTIDE SEQUENCE</scope>
    <source>
        <strain evidence="2">AU44979</strain>
    </source>
</reference>
<proteinExistence type="predicted"/>
<evidence type="ECO:0008006" key="4">
    <source>
        <dbReference type="Google" id="ProtNLM"/>
    </source>
</evidence>
<name>A0AAP4RBA5_9BURK</name>
<feature type="signal peptide" evidence="1">
    <location>
        <begin position="1"/>
        <end position="22"/>
    </location>
</feature>
<protein>
    <recommendedName>
        <fullName evidence="4">Lipoprotein</fullName>
    </recommendedName>
</protein>
<dbReference type="AlphaFoldDB" id="A0AAP4RBA5"/>
<evidence type="ECO:0000313" key="3">
    <source>
        <dbReference type="Proteomes" id="UP001172109"/>
    </source>
</evidence>
<dbReference type="RefSeq" id="WP_137962481.1">
    <property type="nucleotide sequence ID" value="NZ_JAUJQS010000048.1"/>
</dbReference>
<comment type="caution">
    <text evidence="2">The sequence shown here is derived from an EMBL/GenBank/DDBJ whole genome shotgun (WGS) entry which is preliminary data.</text>
</comment>
<dbReference type="PROSITE" id="PS51257">
    <property type="entry name" value="PROKAR_LIPOPROTEIN"/>
    <property type="match status" value="1"/>
</dbReference>
<accession>A0AAP4RBA5</accession>
<evidence type="ECO:0000256" key="1">
    <source>
        <dbReference type="SAM" id="SignalP"/>
    </source>
</evidence>
<dbReference type="Proteomes" id="UP001172109">
    <property type="component" value="Unassembled WGS sequence"/>
</dbReference>